<sequence>MTDPVPLYLASRSPRRAELLEQIGIPHRPVESSVDETPRAGEAPASYVERLARDKAAAGAATVGLPDRKGALVLGADTAIEQDGSILGKPGGPGDARRYLQSLSGREHEVLSAVAVTDGRRTESRLNRTRVRVRPLEAAEIEAYIETGEPMDKAGAYAIQGRGAVFVEEITGSYSAVMGLPLCETDQLLRGFGAGTL</sequence>
<feature type="site" description="Important for substrate specificity" evidence="4">
    <location>
        <position position="78"/>
    </location>
</feature>
<dbReference type="EC" id="3.6.1.9" evidence="4"/>
<comment type="catalytic activity">
    <reaction evidence="4">
        <text>dTTP + H2O = dTMP + diphosphate + H(+)</text>
        <dbReference type="Rhea" id="RHEA:28534"/>
        <dbReference type="ChEBI" id="CHEBI:15377"/>
        <dbReference type="ChEBI" id="CHEBI:15378"/>
        <dbReference type="ChEBI" id="CHEBI:33019"/>
        <dbReference type="ChEBI" id="CHEBI:37568"/>
        <dbReference type="ChEBI" id="CHEBI:63528"/>
        <dbReference type="EC" id="3.6.1.9"/>
    </reaction>
</comment>
<name>A0A0P9C8N8_9GAMM</name>
<dbReference type="PANTHER" id="PTHR43213:SF5">
    <property type="entry name" value="BIFUNCTIONAL DTTP_UTP PYROPHOSPHATASE_METHYLTRANSFERASE PROTEIN-RELATED"/>
    <property type="match status" value="1"/>
</dbReference>
<dbReference type="InterPro" id="IPR029001">
    <property type="entry name" value="ITPase-like_fam"/>
</dbReference>
<evidence type="ECO:0000256" key="2">
    <source>
        <dbReference type="ARBA" id="ARBA00022801"/>
    </source>
</evidence>
<gene>
    <name evidence="5" type="ORF">SAMN05661077_0954</name>
</gene>
<dbReference type="SUPFAM" id="SSF52972">
    <property type="entry name" value="ITPase-like"/>
    <property type="match status" value="1"/>
</dbReference>
<accession>A0A0P9C8N8</accession>
<dbReference type="CDD" id="cd00555">
    <property type="entry name" value="Maf"/>
    <property type="match status" value="1"/>
</dbReference>
<feature type="site" description="Important for substrate specificity" evidence="4">
    <location>
        <position position="15"/>
    </location>
</feature>
<keyword evidence="6" id="KW-1185">Reference proteome</keyword>
<dbReference type="Proteomes" id="UP000183104">
    <property type="component" value="Unassembled WGS sequence"/>
</dbReference>
<dbReference type="Gene3D" id="3.90.950.10">
    <property type="match status" value="1"/>
</dbReference>
<dbReference type="PIRSF" id="PIRSF006305">
    <property type="entry name" value="Maf"/>
    <property type="match status" value="1"/>
</dbReference>
<dbReference type="GO" id="GO:0009117">
    <property type="term" value="P:nucleotide metabolic process"/>
    <property type="evidence" value="ECO:0007669"/>
    <property type="project" value="UniProtKB-KW"/>
</dbReference>
<dbReference type="GO" id="GO:0036221">
    <property type="term" value="F:UTP diphosphatase activity"/>
    <property type="evidence" value="ECO:0007669"/>
    <property type="project" value="RHEA"/>
</dbReference>
<comment type="catalytic activity">
    <reaction evidence="4">
        <text>UTP + H2O = UMP + diphosphate + H(+)</text>
        <dbReference type="Rhea" id="RHEA:29395"/>
        <dbReference type="ChEBI" id="CHEBI:15377"/>
        <dbReference type="ChEBI" id="CHEBI:15378"/>
        <dbReference type="ChEBI" id="CHEBI:33019"/>
        <dbReference type="ChEBI" id="CHEBI:46398"/>
        <dbReference type="ChEBI" id="CHEBI:57865"/>
        <dbReference type="EC" id="3.6.1.9"/>
    </reaction>
</comment>
<dbReference type="RefSeq" id="WP_054966543.1">
    <property type="nucleotide sequence ID" value="NZ_FMUN01000002.1"/>
</dbReference>
<dbReference type="STRING" id="381306.AN478_10415"/>
<dbReference type="InterPro" id="IPR003697">
    <property type="entry name" value="Maf-like"/>
</dbReference>
<comment type="subcellular location">
    <subcellularLocation>
        <location evidence="4">Cytoplasm</location>
    </subcellularLocation>
</comment>
<dbReference type="HAMAP" id="MF_00528">
    <property type="entry name" value="Maf"/>
    <property type="match status" value="1"/>
</dbReference>
<evidence type="ECO:0000256" key="1">
    <source>
        <dbReference type="ARBA" id="ARBA00001968"/>
    </source>
</evidence>
<dbReference type="GO" id="GO:0005737">
    <property type="term" value="C:cytoplasm"/>
    <property type="evidence" value="ECO:0007669"/>
    <property type="project" value="UniProtKB-SubCell"/>
</dbReference>
<feature type="active site" description="Proton acceptor" evidence="4">
    <location>
        <position position="77"/>
    </location>
</feature>
<keyword evidence="2 4" id="KW-0378">Hydrolase</keyword>
<comment type="caution">
    <text evidence="4">Lacks conserved residue(s) required for the propagation of feature annotation.</text>
</comment>
<comment type="function">
    <text evidence="4">Nucleoside triphosphate pyrophosphatase that hydrolyzes dTTP and UTP. May have a dual role in cell division arrest and in preventing the incorporation of modified nucleotides into cellular nucleic acids.</text>
</comment>
<dbReference type="AlphaFoldDB" id="A0A0P9C8N8"/>
<evidence type="ECO:0000313" key="5">
    <source>
        <dbReference type="EMBL" id="SCX98911.1"/>
    </source>
</evidence>
<reference evidence="6" key="1">
    <citation type="submission" date="2016-10" db="EMBL/GenBank/DDBJ databases">
        <authorList>
            <person name="Varghese N."/>
        </authorList>
    </citation>
    <scope>NUCLEOTIDE SEQUENCE [LARGE SCALE GENOMIC DNA]</scope>
    <source>
        <strain evidence="6">HL 19</strain>
    </source>
</reference>
<keyword evidence="3 4" id="KW-0546">Nucleotide metabolism</keyword>
<evidence type="ECO:0000256" key="4">
    <source>
        <dbReference type="HAMAP-Rule" id="MF_00528"/>
    </source>
</evidence>
<dbReference type="Pfam" id="PF02545">
    <property type="entry name" value="Maf"/>
    <property type="match status" value="1"/>
</dbReference>
<feature type="site" description="Important for substrate specificity" evidence="4">
    <location>
        <position position="160"/>
    </location>
</feature>
<dbReference type="GO" id="GO:0036218">
    <property type="term" value="F:dTTP diphosphatase activity"/>
    <property type="evidence" value="ECO:0007669"/>
    <property type="project" value="RHEA"/>
</dbReference>
<dbReference type="PATRIC" id="fig|381306.5.peg.834"/>
<dbReference type="EMBL" id="FMUN01000002">
    <property type="protein sequence ID" value="SCX98911.1"/>
    <property type="molecule type" value="Genomic_DNA"/>
</dbReference>
<comment type="cofactor">
    <cofactor evidence="1 4">
        <name>a divalent metal cation</name>
        <dbReference type="ChEBI" id="CHEBI:60240"/>
    </cofactor>
</comment>
<evidence type="ECO:0000313" key="6">
    <source>
        <dbReference type="Proteomes" id="UP000183104"/>
    </source>
</evidence>
<proteinExistence type="inferred from homology"/>
<evidence type="ECO:0000256" key="3">
    <source>
        <dbReference type="ARBA" id="ARBA00023080"/>
    </source>
</evidence>
<organism evidence="5 6">
    <name type="scientific">Thiohalorhabdus denitrificans</name>
    <dbReference type="NCBI Taxonomy" id="381306"/>
    <lineage>
        <taxon>Bacteria</taxon>
        <taxon>Pseudomonadati</taxon>
        <taxon>Pseudomonadota</taxon>
        <taxon>Gammaproteobacteria</taxon>
        <taxon>Thiohalorhabdales</taxon>
        <taxon>Thiohalorhabdaceae</taxon>
        <taxon>Thiohalorhabdus</taxon>
    </lineage>
</organism>
<dbReference type="PANTHER" id="PTHR43213">
    <property type="entry name" value="BIFUNCTIONAL DTTP/UTP PYROPHOSPHATASE/METHYLTRANSFERASE PROTEIN-RELATED"/>
    <property type="match status" value="1"/>
</dbReference>
<protein>
    <recommendedName>
        <fullName evidence="4">dTTP/UTP pyrophosphatase</fullName>
        <shortName evidence="4">dTTPase/UTPase</shortName>
        <ecNumber evidence="4">3.6.1.9</ecNumber>
    </recommendedName>
    <alternativeName>
        <fullName evidence="4">Nucleoside triphosphate pyrophosphatase</fullName>
    </alternativeName>
    <alternativeName>
        <fullName evidence="4">Nucleotide pyrophosphatase</fullName>
        <shortName evidence="4">Nucleotide PPase</shortName>
    </alternativeName>
</protein>
<dbReference type="NCBIfam" id="TIGR00172">
    <property type="entry name" value="maf"/>
    <property type="match status" value="1"/>
</dbReference>
<comment type="similarity">
    <text evidence="4">Belongs to the Maf family. YhdE subfamily.</text>
</comment>
<keyword evidence="4" id="KW-0963">Cytoplasm</keyword>
<dbReference type="OrthoDB" id="9807767at2"/>